<name>A0A5J5CGM7_9PERO</name>
<feature type="compositionally biased region" description="Basic and acidic residues" evidence="1">
    <location>
        <begin position="1"/>
        <end position="36"/>
    </location>
</feature>
<dbReference type="AlphaFoldDB" id="A0A5J5CGM7"/>
<evidence type="ECO:0000313" key="3">
    <source>
        <dbReference type="Proteomes" id="UP000327493"/>
    </source>
</evidence>
<reference evidence="2 3" key="1">
    <citation type="submission" date="2019-08" db="EMBL/GenBank/DDBJ databases">
        <title>A chromosome-level genome assembly, high-density linkage maps, and genome scans reveal the genomic architecture of hybrid incompatibilities underlying speciation via character displacement in darters (Percidae: Etheostominae).</title>
        <authorList>
            <person name="Moran R.L."/>
            <person name="Catchen J.M."/>
            <person name="Fuller R.C."/>
        </authorList>
    </citation>
    <scope>NUCLEOTIDE SEQUENCE [LARGE SCALE GENOMIC DNA]</scope>
    <source>
        <strain evidence="2">EspeVRDwgs_2016</strain>
        <tissue evidence="2">Muscle</tissue>
    </source>
</reference>
<dbReference type="Proteomes" id="UP000327493">
    <property type="component" value="Chromosome 24"/>
</dbReference>
<accession>A0A5J5CGM7</accession>
<feature type="region of interest" description="Disordered" evidence="1">
    <location>
        <begin position="1"/>
        <end position="123"/>
    </location>
</feature>
<sequence>MTRHREPDRQRGSKTDRHRDQMREWGERDKNIESNRLKARGQGRKDGDETARKETKRERDEKDTERETGKGQRERLCERDRATQRESKLRGLGCPELDVNSLKKKQAHEKAPAKNIKKPQKAE</sequence>
<protein>
    <submittedName>
        <fullName evidence="2">Uncharacterized protein</fullName>
    </submittedName>
</protein>
<dbReference type="EMBL" id="VOFY01000024">
    <property type="protein sequence ID" value="KAA8579696.1"/>
    <property type="molecule type" value="Genomic_DNA"/>
</dbReference>
<organism evidence="2 3">
    <name type="scientific">Etheostoma spectabile</name>
    <name type="common">orangethroat darter</name>
    <dbReference type="NCBI Taxonomy" id="54343"/>
    <lineage>
        <taxon>Eukaryota</taxon>
        <taxon>Metazoa</taxon>
        <taxon>Chordata</taxon>
        <taxon>Craniata</taxon>
        <taxon>Vertebrata</taxon>
        <taxon>Euteleostomi</taxon>
        <taxon>Actinopterygii</taxon>
        <taxon>Neopterygii</taxon>
        <taxon>Teleostei</taxon>
        <taxon>Neoteleostei</taxon>
        <taxon>Acanthomorphata</taxon>
        <taxon>Eupercaria</taxon>
        <taxon>Perciformes</taxon>
        <taxon>Percoidei</taxon>
        <taxon>Percidae</taxon>
        <taxon>Etheostomatinae</taxon>
        <taxon>Etheostoma</taxon>
    </lineage>
</organism>
<evidence type="ECO:0000313" key="2">
    <source>
        <dbReference type="EMBL" id="KAA8579696.1"/>
    </source>
</evidence>
<feature type="non-terminal residue" evidence="2">
    <location>
        <position position="123"/>
    </location>
</feature>
<proteinExistence type="predicted"/>
<feature type="compositionally biased region" description="Basic and acidic residues" evidence="1">
    <location>
        <begin position="43"/>
        <end position="89"/>
    </location>
</feature>
<evidence type="ECO:0000256" key="1">
    <source>
        <dbReference type="SAM" id="MobiDB-lite"/>
    </source>
</evidence>
<keyword evidence="3" id="KW-1185">Reference proteome</keyword>
<comment type="caution">
    <text evidence="2">The sequence shown here is derived from an EMBL/GenBank/DDBJ whole genome shotgun (WGS) entry which is preliminary data.</text>
</comment>
<gene>
    <name evidence="2" type="ORF">FQN60_006789</name>
</gene>